<sequence>MEVYTTEEQQVEAIKGWWKENGTSIVAGTVLGLAGLFGWRFYNDHQLSNMQQASAEYGKVTMALAQGDEKAYGEVEAFIKANQGDAYGDLAALELASAAVKAGKLDLAVTQLTPIADKSDAAVQAIATVRLARILAEQGKADEALARLAKVQDEGFKAQVAEVRGDILLAQGKREEARDAYQAAADAGGLQSSPELRLKMDDLALPAPALDEKQDA</sequence>
<dbReference type="KEGG" id="asr:WL1483_1388"/>
<dbReference type="EMBL" id="CP013067">
    <property type="protein sequence ID" value="ALP40807.1"/>
    <property type="molecule type" value="Genomic_DNA"/>
</dbReference>
<keyword evidence="2" id="KW-1003">Cell membrane</keyword>
<accession>A0A0S2SGH1</accession>
<evidence type="ECO:0000256" key="7">
    <source>
        <dbReference type="ARBA" id="ARBA00024197"/>
    </source>
</evidence>
<evidence type="ECO:0000256" key="8">
    <source>
        <dbReference type="ARBA" id="ARBA00024235"/>
    </source>
</evidence>
<reference evidence="11 12" key="2">
    <citation type="journal article" date="2016" name="Genome Announc.">
        <title>Complete Genome Sequence of the Highly Virulent Aeromonas schubertii Strain WL1483, Isolated from Diseased Snakehead Fish (Channa argus) in China.</title>
        <authorList>
            <person name="Liu L."/>
            <person name="Li N."/>
            <person name="Zhang D."/>
            <person name="Fu X."/>
            <person name="Shi C."/>
            <person name="Lin Q."/>
            <person name="Hao G."/>
        </authorList>
    </citation>
    <scope>NUCLEOTIDE SEQUENCE [LARGE SCALE GENOMIC DNA]</scope>
    <source>
        <strain evidence="11 12">WL1483</strain>
    </source>
</reference>
<dbReference type="PANTHER" id="PTHR38035:SF1">
    <property type="entry name" value="ANCILLARY SECYEG TRANSLOCON SUBUNIT"/>
    <property type="match status" value="1"/>
</dbReference>
<dbReference type="Proteomes" id="UP000058114">
    <property type="component" value="Chromosome"/>
</dbReference>
<dbReference type="InterPro" id="IPR011990">
    <property type="entry name" value="TPR-like_helical_dom_sf"/>
</dbReference>
<evidence type="ECO:0000259" key="10">
    <source>
        <dbReference type="Pfam" id="PF09976"/>
    </source>
</evidence>
<feature type="transmembrane region" description="Helical" evidence="9">
    <location>
        <begin position="25"/>
        <end position="42"/>
    </location>
</feature>
<dbReference type="AlphaFoldDB" id="A0A0S2SGH1"/>
<evidence type="ECO:0000256" key="3">
    <source>
        <dbReference type="ARBA" id="ARBA00022692"/>
    </source>
</evidence>
<proteinExistence type="inferred from homology"/>
<organism evidence="11 12">
    <name type="scientific">Aeromonas schubertii</name>
    <dbReference type="NCBI Taxonomy" id="652"/>
    <lineage>
        <taxon>Bacteria</taxon>
        <taxon>Pseudomonadati</taxon>
        <taxon>Pseudomonadota</taxon>
        <taxon>Gammaproteobacteria</taxon>
        <taxon>Aeromonadales</taxon>
        <taxon>Aeromonadaceae</taxon>
        <taxon>Aeromonas</taxon>
    </lineage>
</organism>
<evidence type="ECO:0000313" key="12">
    <source>
        <dbReference type="Proteomes" id="UP000058114"/>
    </source>
</evidence>
<dbReference type="InterPro" id="IPR026039">
    <property type="entry name" value="YfgM"/>
</dbReference>
<name>A0A0S2SGH1_9GAMM</name>
<evidence type="ECO:0000256" key="5">
    <source>
        <dbReference type="ARBA" id="ARBA00023136"/>
    </source>
</evidence>
<comment type="similarity">
    <text evidence="7">Belongs to the YfgM family.</text>
</comment>
<dbReference type="Pfam" id="PF09976">
    <property type="entry name" value="TPR_21"/>
    <property type="match status" value="1"/>
</dbReference>
<evidence type="ECO:0000256" key="2">
    <source>
        <dbReference type="ARBA" id="ARBA00022475"/>
    </source>
</evidence>
<dbReference type="PIRSF" id="PIRSF006170">
    <property type="entry name" value="YfgM"/>
    <property type="match status" value="1"/>
</dbReference>
<feature type="domain" description="Ancillary SecYEG translocon subunit/Cell division coordinator CpoB TPR" evidence="10">
    <location>
        <begin position="15"/>
        <end position="204"/>
    </location>
</feature>
<dbReference type="GO" id="GO:0005886">
    <property type="term" value="C:plasma membrane"/>
    <property type="evidence" value="ECO:0007669"/>
    <property type="project" value="UniProtKB-SubCell"/>
</dbReference>
<dbReference type="GO" id="GO:0044877">
    <property type="term" value="F:protein-containing complex binding"/>
    <property type="evidence" value="ECO:0007669"/>
    <property type="project" value="InterPro"/>
</dbReference>
<dbReference type="RefSeq" id="WP_060585341.1">
    <property type="nucleotide sequence ID" value="NZ_CP013067.1"/>
</dbReference>
<dbReference type="PANTHER" id="PTHR38035">
    <property type="entry name" value="UPF0070 PROTEIN YFGM"/>
    <property type="match status" value="1"/>
</dbReference>
<dbReference type="Gene3D" id="1.25.40.10">
    <property type="entry name" value="Tetratricopeptide repeat domain"/>
    <property type="match status" value="1"/>
</dbReference>
<dbReference type="PATRIC" id="fig|652.5.peg.1651"/>
<evidence type="ECO:0000256" key="1">
    <source>
        <dbReference type="ARBA" id="ARBA00004401"/>
    </source>
</evidence>
<protein>
    <recommendedName>
        <fullName evidence="8">Ancillary SecYEG translocon subunit</fullName>
    </recommendedName>
</protein>
<evidence type="ECO:0000256" key="9">
    <source>
        <dbReference type="SAM" id="Phobius"/>
    </source>
</evidence>
<reference evidence="12" key="1">
    <citation type="submission" date="2015-10" db="EMBL/GenBank/DDBJ databases">
        <title>Complete Genome Sequence of Aeromonas schubertii strain WL1483.</title>
        <authorList>
            <person name="Liu L."/>
        </authorList>
    </citation>
    <scope>NUCLEOTIDE SEQUENCE [LARGE SCALE GENOMIC DNA]</scope>
    <source>
        <strain evidence="12">WL1483</strain>
    </source>
</reference>
<gene>
    <name evidence="11" type="ORF">WL1483_1388</name>
</gene>
<comment type="subcellular location">
    <subcellularLocation>
        <location evidence="1">Cell membrane</location>
        <topology evidence="1">Single-pass type II membrane protein</topology>
    </subcellularLocation>
</comment>
<evidence type="ECO:0000256" key="4">
    <source>
        <dbReference type="ARBA" id="ARBA00022989"/>
    </source>
</evidence>
<keyword evidence="3 9" id="KW-0812">Transmembrane</keyword>
<keyword evidence="5 9" id="KW-0472">Membrane</keyword>
<dbReference type="SUPFAM" id="SSF48452">
    <property type="entry name" value="TPR-like"/>
    <property type="match status" value="1"/>
</dbReference>
<evidence type="ECO:0000313" key="11">
    <source>
        <dbReference type="EMBL" id="ALP40807.1"/>
    </source>
</evidence>
<keyword evidence="4 9" id="KW-1133">Transmembrane helix</keyword>
<evidence type="ECO:0000256" key="6">
    <source>
        <dbReference type="ARBA" id="ARBA00023186"/>
    </source>
</evidence>
<keyword evidence="6" id="KW-0143">Chaperone</keyword>
<dbReference type="InterPro" id="IPR018704">
    <property type="entry name" value="SecYEG/CpoB_TPR"/>
</dbReference>